<comment type="caution">
    <text evidence="8">The sequence shown here is derived from an EMBL/GenBank/DDBJ whole genome shotgun (WGS) entry which is preliminary data.</text>
</comment>
<dbReference type="Pfam" id="PF01967">
    <property type="entry name" value="MoaC"/>
    <property type="match status" value="1"/>
</dbReference>
<proteinExistence type="inferred from homology"/>
<reference evidence="8 9" key="1">
    <citation type="submission" date="2012-05" db="EMBL/GenBank/DDBJ databases">
        <authorList>
            <person name="Weinstock G."/>
            <person name="Sodergren E."/>
            <person name="Lobos E.A."/>
            <person name="Fulton L."/>
            <person name="Fulton R."/>
            <person name="Courtney L."/>
            <person name="Fronick C."/>
            <person name="O'Laughlin M."/>
            <person name="Godfrey J."/>
            <person name="Wilson R.M."/>
            <person name="Miner T."/>
            <person name="Farmer C."/>
            <person name="Delehaunty K."/>
            <person name="Cordes M."/>
            <person name="Minx P."/>
            <person name="Tomlinson C."/>
            <person name="Chen J."/>
            <person name="Wollam A."/>
            <person name="Pepin K.H."/>
            <person name="Bhonagiri V."/>
            <person name="Zhang X."/>
            <person name="Suruliraj S."/>
            <person name="Warren W."/>
            <person name="Mitreva M."/>
            <person name="Mardis E.R."/>
            <person name="Wilson R.K."/>
        </authorList>
    </citation>
    <scope>NUCLEOTIDE SEQUENCE [LARGE SCALE GENOMIC DNA]</scope>
    <source>
        <strain evidence="8 9">DSM 1785</strain>
    </source>
</reference>
<feature type="active site" evidence="6">
    <location>
        <position position="139"/>
    </location>
</feature>
<accession>L1QEI0</accession>
<organism evidence="8 9">
    <name type="scientific">Clostridium celatum DSM 1785</name>
    <dbReference type="NCBI Taxonomy" id="545697"/>
    <lineage>
        <taxon>Bacteria</taxon>
        <taxon>Bacillati</taxon>
        <taxon>Bacillota</taxon>
        <taxon>Clostridia</taxon>
        <taxon>Eubacteriales</taxon>
        <taxon>Clostridiaceae</taxon>
        <taxon>Clostridium</taxon>
    </lineage>
</organism>
<dbReference type="STRING" id="545697.HMPREF0216_01972"/>
<evidence type="ECO:0000259" key="7">
    <source>
        <dbReference type="Pfam" id="PF01967"/>
    </source>
</evidence>
<dbReference type="UniPathway" id="UPA00344"/>
<dbReference type="PANTHER" id="PTHR22960:SF29">
    <property type="entry name" value="CYCLIC PYRANOPTERIN MONOPHOSPHATE SYNTHASE"/>
    <property type="match status" value="1"/>
</dbReference>
<dbReference type="EC" id="4.6.1.17" evidence="3 6"/>
<dbReference type="HAMAP" id="MF_01224_B">
    <property type="entry name" value="MoaC_B"/>
    <property type="match status" value="1"/>
</dbReference>
<feature type="binding site" evidence="6">
    <location>
        <begin position="86"/>
        <end position="88"/>
    </location>
    <ligand>
        <name>substrate</name>
    </ligand>
</feature>
<evidence type="ECO:0000313" key="9">
    <source>
        <dbReference type="Proteomes" id="UP000010420"/>
    </source>
</evidence>
<dbReference type="PATRIC" id="fig|545697.3.peg.1939"/>
<keyword evidence="5 6" id="KW-0456">Lyase</keyword>
<evidence type="ECO:0000256" key="5">
    <source>
        <dbReference type="ARBA" id="ARBA00023239"/>
    </source>
</evidence>
<dbReference type="NCBIfam" id="NF006870">
    <property type="entry name" value="PRK09364.1"/>
    <property type="match status" value="1"/>
</dbReference>
<dbReference type="NCBIfam" id="TIGR00581">
    <property type="entry name" value="moaC"/>
    <property type="match status" value="1"/>
</dbReference>
<feature type="binding site" evidence="6">
    <location>
        <begin position="124"/>
        <end position="125"/>
    </location>
    <ligand>
        <name>substrate</name>
    </ligand>
</feature>
<dbReference type="GO" id="GO:0006777">
    <property type="term" value="P:Mo-molybdopterin cofactor biosynthetic process"/>
    <property type="evidence" value="ECO:0007669"/>
    <property type="project" value="UniProtKB-UniRule"/>
</dbReference>
<evidence type="ECO:0000256" key="1">
    <source>
        <dbReference type="ARBA" id="ARBA00001637"/>
    </source>
</evidence>
<dbReference type="eggNOG" id="COG0315">
    <property type="taxonomic scope" value="Bacteria"/>
</dbReference>
<dbReference type="EMBL" id="AMEZ01000057">
    <property type="protein sequence ID" value="EKY26331.1"/>
    <property type="molecule type" value="Genomic_DNA"/>
</dbReference>
<dbReference type="PANTHER" id="PTHR22960">
    <property type="entry name" value="MOLYBDOPTERIN COFACTOR SYNTHESIS PROTEIN A"/>
    <property type="match status" value="1"/>
</dbReference>
<keyword evidence="9" id="KW-1185">Reference proteome</keyword>
<dbReference type="InterPro" id="IPR036522">
    <property type="entry name" value="MoaC_sf"/>
</dbReference>
<dbReference type="InterPro" id="IPR002820">
    <property type="entry name" value="Mopterin_CF_biosynth-C_dom"/>
</dbReference>
<evidence type="ECO:0000313" key="8">
    <source>
        <dbReference type="EMBL" id="EKY26331.1"/>
    </source>
</evidence>
<evidence type="ECO:0000256" key="4">
    <source>
        <dbReference type="ARBA" id="ARBA00023150"/>
    </source>
</evidence>
<dbReference type="AlphaFoldDB" id="L1QEI0"/>
<evidence type="ECO:0000256" key="2">
    <source>
        <dbReference type="ARBA" id="ARBA00005046"/>
    </source>
</evidence>
<feature type="domain" description="Molybdopterin cofactor biosynthesis C (MoaC)" evidence="7">
    <location>
        <begin position="26"/>
        <end position="161"/>
    </location>
</feature>
<sequence length="168" mass="18113">MFIWKIGGNNMDNKLTHFDNSGNARMVDVSEKKETARVAVAVSKIKVSAETLELIEAGKIGKGDVLGVARVAGIMASKQTSNLIPMCHPLMITSCNVDFDINKDESYIGITATVKIVDKTGVEMEALTAATVAALTIYDMCKAVDKRMIIEGTHLLKKTGGKSGEFNF</sequence>
<dbReference type="InterPro" id="IPR023045">
    <property type="entry name" value="MoaC"/>
</dbReference>
<comment type="pathway">
    <text evidence="2 6">Cofactor biosynthesis; molybdopterin biosynthesis.</text>
</comment>
<protein>
    <recommendedName>
        <fullName evidence="3 6">Cyclic pyranopterin monophosphate synthase</fullName>
        <ecNumber evidence="3 6">4.6.1.17</ecNumber>
    </recommendedName>
    <alternativeName>
        <fullName evidence="6">Molybdenum cofactor biosynthesis protein C</fullName>
    </alternativeName>
</protein>
<keyword evidence="4 6" id="KW-0501">Molybdenum cofactor biosynthesis</keyword>
<comment type="function">
    <text evidence="6">Catalyzes the conversion of (8S)-3',8-cyclo-7,8-dihydroguanosine 5'-triphosphate to cyclic pyranopterin monophosphate (cPMP).</text>
</comment>
<evidence type="ECO:0000256" key="3">
    <source>
        <dbReference type="ARBA" id="ARBA00012575"/>
    </source>
</evidence>
<comment type="subunit">
    <text evidence="6">Homohexamer; trimer of dimers.</text>
</comment>
<comment type="catalytic activity">
    <reaction evidence="1 6">
        <text>(8S)-3',8-cyclo-7,8-dihydroguanosine 5'-triphosphate = cyclic pyranopterin phosphate + diphosphate</text>
        <dbReference type="Rhea" id="RHEA:49580"/>
        <dbReference type="ChEBI" id="CHEBI:33019"/>
        <dbReference type="ChEBI" id="CHEBI:59648"/>
        <dbReference type="ChEBI" id="CHEBI:131766"/>
        <dbReference type="EC" id="4.6.1.17"/>
    </reaction>
</comment>
<dbReference type="CDD" id="cd01420">
    <property type="entry name" value="MoaC_PE"/>
    <property type="match status" value="1"/>
</dbReference>
<dbReference type="InterPro" id="IPR047594">
    <property type="entry name" value="MoaC_bact/euk"/>
</dbReference>
<dbReference type="Gene3D" id="3.30.70.640">
    <property type="entry name" value="Molybdopterin cofactor biosynthesis C (MoaC) domain"/>
    <property type="match status" value="1"/>
</dbReference>
<evidence type="ECO:0000256" key="6">
    <source>
        <dbReference type="HAMAP-Rule" id="MF_01224"/>
    </source>
</evidence>
<dbReference type="HOGENOM" id="CLU_074693_1_1_9"/>
<comment type="similarity">
    <text evidence="6">Belongs to the MoaC family.</text>
</comment>
<dbReference type="Proteomes" id="UP000010420">
    <property type="component" value="Unassembled WGS sequence"/>
</dbReference>
<name>L1QEI0_9CLOT</name>
<dbReference type="InterPro" id="IPR050105">
    <property type="entry name" value="MoCo_biosynth_MoaA/MoaC"/>
</dbReference>
<dbReference type="SUPFAM" id="SSF55040">
    <property type="entry name" value="Molybdenum cofactor biosynthesis protein C, MoaC"/>
    <property type="match status" value="1"/>
</dbReference>
<gene>
    <name evidence="6" type="primary">moaC</name>
    <name evidence="8" type="ORF">HMPREF0216_01972</name>
</gene>
<dbReference type="GO" id="GO:0061799">
    <property type="term" value="F:cyclic pyranopterin monophosphate synthase activity"/>
    <property type="evidence" value="ECO:0007669"/>
    <property type="project" value="UniProtKB-UniRule"/>
</dbReference>